<evidence type="ECO:0000256" key="3">
    <source>
        <dbReference type="SAM" id="Phobius"/>
    </source>
</evidence>
<keyword evidence="2 6" id="KW-0378">Hydrolase</keyword>
<dbReference type="OrthoDB" id="425534at2759"/>
<proteinExistence type="inferred from homology"/>
<comment type="similarity">
    <text evidence="1">Belongs to the peptidase S33 family.</text>
</comment>
<protein>
    <submittedName>
        <fullName evidence="6">Alpha/beta-hydrolase</fullName>
    </submittedName>
</protein>
<name>A0A165JE66_EXIGL</name>
<evidence type="ECO:0000313" key="7">
    <source>
        <dbReference type="Proteomes" id="UP000077266"/>
    </source>
</evidence>
<dbReference type="InterPro" id="IPR013595">
    <property type="entry name" value="Pept_S33_TAP-like_C"/>
</dbReference>
<dbReference type="EMBL" id="KV425968">
    <property type="protein sequence ID" value="KZV94718.1"/>
    <property type="molecule type" value="Genomic_DNA"/>
</dbReference>
<feature type="transmembrane region" description="Helical" evidence="3">
    <location>
        <begin position="21"/>
        <end position="40"/>
    </location>
</feature>
<sequence>MGRLSLDSPLAISSAPRRCRFFCVSRVAAVSLVLILFALLRDPSLAHYALRLFAQHERVPVSALADFDWQKLSASTSLDWVDCYAGLKCAKYQVPLDYSNPEWEKAQIAMAKIPSKYAQNDTRWRGPILYNIGGPGAGGVGFLLRLGRTFAAIFGDEYDHIGFDPRGTLYRPYRAALSDSRLSPGVGFTTPSLNALPVEAERRSWFDREQRSINSTVDGLGKMFARAKLLGEITSHRAPLAAAYSSTASVARDVLAITKAHGVDKVKYWGGSYGTILGSTLAAMFPDNIERLVLDSVDYAPEYVDVTWLSTMLDADNTLDWFFQSCSASSNCPFHEPTPEAVRERYESVMDNLKRVPVTFQLGDLYGVVDWDLARGVVFSSLYKPFVTFPLLAQALLDLEHGNAAPFSQLSGEDSSLFRCDARSSPYEGPNAIWNEANLAIKCTDGDAVNDTLDQLVNCQAKLYQTSSFADLHSARAMCAGWKIRAKDRFTGPFVGNTSHPILFMNNLHDPVTPRLGAFKMAEGFPGSSVLVVEAPGHGAALVPSLCALKHLRDYMRNGTLPPNGATCPIDRPITYPGDVPLQNLRLQHLSREDLELYNAAKELRETLVGFPRLI</sequence>
<dbReference type="InterPro" id="IPR000073">
    <property type="entry name" value="AB_hydrolase_1"/>
</dbReference>
<keyword evidence="3" id="KW-0812">Transmembrane</keyword>
<feature type="domain" description="Peptidase S33 tripeptidyl aminopeptidase-like C-terminal" evidence="5">
    <location>
        <begin position="474"/>
        <end position="568"/>
    </location>
</feature>
<evidence type="ECO:0000259" key="4">
    <source>
        <dbReference type="Pfam" id="PF00561"/>
    </source>
</evidence>
<dbReference type="STRING" id="1314781.A0A165JE66"/>
<dbReference type="InterPro" id="IPR051601">
    <property type="entry name" value="Serine_prot/Carboxylest_S33"/>
</dbReference>
<keyword evidence="7" id="KW-1185">Reference proteome</keyword>
<feature type="domain" description="AB hydrolase-1" evidence="4">
    <location>
        <begin position="205"/>
        <end position="324"/>
    </location>
</feature>
<dbReference type="PANTHER" id="PTHR43248:SF25">
    <property type="entry name" value="AB HYDROLASE-1 DOMAIN-CONTAINING PROTEIN-RELATED"/>
    <property type="match status" value="1"/>
</dbReference>
<evidence type="ECO:0000313" key="6">
    <source>
        <dbReference type="EMBL" id="KZV94718.1"/>
    </source>
</evidence>
<dbReference type="SUPFAM" id="SSF53474">
    <property type="entry name" value="alpha/beta-Hydrolases"/>
    <property type="match status" value="1"/>
</dbReference>
<reference evidence="6 7" key="1">
    <citation type="journal article" date="2016" name="Mol. Biol. Evol.">
        <title>Comparative Genomics of Early-Diverging Mushroom-Forming Fungi Provides Insights into the Origins of Lignocellulose Decay Capabilities.</title>
        <authorList>
            <person name="Nagy L.G."/>
            <person name="Riley R."/>
            <person name="Tritt A."/>
            <person name="Adam C."/>
            <person name="Daum C."/>
            <person name="Floudas D."/>
            <person name="Sun H."/>
            <person name="Yadav J.S."/>
            <person name="Pangilinan J."/>
            <person name="Larsson K.H."/>
            <person name="Matsuura K."/>
            <person name="Barry K."/>
            <person name="Labutti K."/>
            <person name="Kuo R."/>
            <person name="Ohm R.A."/>
            <person name="Bhattacharya S.S."/>
            <person name="Shirouzu T."/>
            <person name="Yoshinaga Y."/>
            <person name="Martin F.M."/>
            <person name="Grigoriev I.V."/>
            <person name="Hibbett D.S."/>
        </authorList>
    </citation>
    <scope>NUCLEOTIDE SEQUENCE [LARGE SCALE GENOMIC DNA]</scope>
    <source>
        <strain evidence="6 7">HHB12029</strain>
    </source>
</reference>
<evidence type="ECO:0000256" key="1">
    <source>
        <dbReference type="ARBA" id="ARBA00010088"/>
    </source>
</evidence>
<dbReference type="Pfam" id="PF08386">
    <property type="entry name" value="Abhydrolase_4"/>
    <property type="match status" value="1"/>
</dbReference>
<organism evidence="6 7">
    <name type="scientific">Exidia glandulosa HHB12029</name>
    <dbReference type="NCBI Taxonomy" id="1314781"/>
    <lineage>
        <taxon>Eukaryota</taxon>
        <taxon>Fungi</taxon>
        <taxon>Dikarya</taxon>
        <taxon>Basidiomycota</taxon>
        <taxon>Agaricomycotina</taxon>
        <taxon>Agaricomycetes</taxon>
        <taxon>Auriculariales</taxon>
        <taxon>Exidiaceae</taxon>
        <taxon>Exidia</taxon>
    </lineage>
</organism>
<keyword evidence="3" id="KW-1133">Transmembrane helix</keyword>
<keyword evidence="3" id="KW-0472">Membrane</keyword>
<dbReference type="Proteomes" id="UP000077266">
    <property type="component" value="Unassembled WGS sequence"/>
</dbReference>
<dbReference type="AlphaFoldDB" id="A0A165JE66"/>
<evidence type="ECO:0000259" key="5">
    <source>
        <dbReference type="Pfam" id="PF08386"/>
    </source>
</evidence>
<dbReference type="InParanoid" id="A0A165JE66"/>
<gene>
    <name evidence="6" type="ORF">EXIGLDRAFT_501400</name>
</gene>
<evidence type="ECO:0000256" key="2">
    <source>
        <dbReference type="ARBA" id="ARBA00022801"/>
    </source>
</evidence>
<accession>A0A165JE66</accession>
<dbReference type="PANTHER" id="PTHR43248">
    <property type="entry name" value="2-SUCCINYL-6-HYDROXY-2,4-CYCLOHEXADIENE-1-CARBOXYLATE SYNTHASE"/>
    <property type="match status" value="1"/>
</dbReference>
<dbReference type="InterPro" id="IPR029058">
    <property type="entry name" value="AB_hydrolase_fold"/>
</dbReference>
<dbReference type="GO" id="GO:0016787">
    <property type="term" value="F:hydrolase activity"/>
    <property type="evidence" value="ECO:0007669"/>
    <property type="project" value="UniProtKB-KW"/>
</dbReference>
<dbReference type="Pfam" id="PF00561">
    <property type="entry name" value="Abhydrolase_1"/>
    <property type="match status" value="1"/>
</dbReference>
<dbReference type="Gene3D" id="3.40.50.1820">
    <property type="entry name" value="alpha/beta hydrolase"/>
    <property type="match status" value="1"/>
</dbReference>